<keyword evidence="9" id="KW-0539">Nucleus</keyword>
<dbReference type="STRING" id="4795.A0A225V8W9"/>
<proteinExistence type="inferred from homology"/>
<feature type="domain" description="DNA mismatch repair proteins mutS family" evidence="11">
    <location>
        <begin position="627"/>
        <end position="643"/>
    </location>
</feature>
<dbReference type="OrthoDB" id="295033at2759"/>
<keyword evidence="13" id="KW-1185">Reference proteome</keyword>
<dbReference type="InterPro" id="IPR036678">
    <property type="entry name" value="MutS_con_dom_sf"/>
</dbReference>
<comment type="subcellular location">
    <subcellularLocation>
        <location evidence="1">Nucleus</location>
    </subcellularLocation>
</comment>
<gene>
    <name evidence="12" type="ORF">PHMEG_00027417</name>
</gene>
<dbReference type="Gene3D" id="1.10.1420.10">
    <property type="match status" value="2"/>
</dbReference>
<reference evidence="13" key="1">
    <citation type="submission" date="2017-03" db="EMBL/GenBank/DDBJ databases">
        <title>Phytopthora megakarya and P. palmivora, two closely related causual agents of cacao black pod achieved similar genome size and gene model numbers by different mechanisms.</title>
        <authorList>
            <person name="Ali S."/>
            <person name="Shao J."/>
            <person name="Larry D.J."/>
            <person name="Kronmiller B."/>
            <person name="Shen D."/>
            <person name="Strem M.D."/>
            <person name="Melnick R.L."/>
            <person name="Guiltinan M.J."/>
            <person name="Tyler B.M."/>
            <person name="Meinhardt L.W."/>
            <person name="Bailey B.A."/>
        </authorList>
    </citation>
    <scope>NUCLEOTIDE SEQUENCE [LARGE SCALE GENOMIC DNA]</scope>
    <source>
        <strain evidence="13">zdho120</strain>
    </source>
</reference>
<dbReference type="Pfam" id="PF05192">
    <property type="entry name" value="MutS_III"/>
    <property type="match status" value="1"/>
</dbReference>
<dbReference type="Proteomes" id="UP000198211">
    <property type="component" value="Unassembled WGS sequence"/>
</dbReference>
<keyword evidence="8" id="KW-0234">DNA repair</keyword>
<comment type="caution">
    <text evidence="12">The sequence shown here is derived from an EMBL/GenBank/DDBJ whole genome shotgun (WGS) entry which is preliminary data.</text>
</comment>
<dbReference type="Pfam" id="PF00488">
    <property type="entry name" value="MutS_V"/>
    <property type="match status" value="1"/>
</dbReference>
<dbReference type="InterPro" id="IPR000432">
    <property type="entry name" value="DNA_mismatch_repair_MutS_C"/>
</dbReference>
<evidence type="ECO:0000259" key="11">
    <source>
        <dbReference type="PROSITE" id="PS00486"/>
    </source>
</evidence>
<evidence type="ECO:0000256" key="9">
    <source>
        <dbReference type="ARBA" id="ARBA00023242"/>
    </source>
</evidence>
<sequence>MDQDEAFEDVAQAEVALQLRNEKHLKQVAVAVRRPRTRASCVKGQADEDTKQWELLLFSFSDSSELANLESLLVQLAPSTCFLSTELEQTQSVGDSKKLHALLKTHDVAPVYMKKQAFSADSVENNVSRLLGASTMAEYQDILASKLAAGSLACLIEALDVMADADAFGCYTLTEGNLSSAMQLDSAAVWSLNLLPEPSATTTGASFGGSVLEILNRGKTPMGRRLLERWIRQPLLDVTQIETRQSLVQLFVDDASLRMELLDECMKALPDLGRLAISLEKKKHAKITDLVSVYDAAVGAMPKILKILKGAEVGGETLAKLVKETFVTPLEKVLADLQGYTELVKEVVDLDSRPTLVVNAKHDESLQTLREEWDGILADIEEEHRDALDTISDDIKCEKDKVRGFVFRVINKKEEARLSKMKNVHICQVLVSGVQFTTAKLKALATEHRRVRGEYEERQAHLLSAAIDVASTYVPVLEATTASLAELDVLLGFAHAACHAGSGYCRPTMEKDGDCVVLTGARHPCVELQEGVDFIPNDYNFEREKSRFQLVTGPNMGGKSTYIRQLGTIAVMAQIGSFVPAEVARLPVFDKLLVRVGAGDLQQRGVSTFMLEMLEASAILHKATERSLVIIDELGRGTSTYDGFGLAWAISEYLISKARSMCLFATHFHELTALKQEHPQGFTNKHVTAVVNDREITMVYQ</sequence>
<dbReference type="Pfam" id="PF05190">
    <property type="entry name" value="MutS_IV"/>
    <property type="match status" value="1"/>
</dbReference>
<evidence type="ECO:0000256" key="1">
    <source>
        <dbReference type="ARBA" id="ARBA00004123"/>
    </source>
</evidence>
<organism evidence="12 13">
    <name type="scientific">Phytophthora megakarya</name>
    <dbReference type="NCBI Taxonomy" id="4795"/>
    <lineage>
        <taxon>Eukaryota</taxon>
        <taxon>Sar</taxon>
        <taxon>Stramenopiles</taxon>
        <taxon>Oomycota</taxon>
        <taxon>Peronosporomycetes</taxon>
        <taxon>Peronosporales</taxon>
        <taxon>Peronosporaceae</taxon>
        <taxon>Phytophthora</taxon>
    </lineage>
</organism>
<dbReference type="Gene3D" id="3.30.420.110">
    <property type="entry name" value="MutS, connector domain"/>
    <property type="match status" value="1"/>
</dbReference>
<protein>
    <recommendedName>
        <fullName evidence="10">DNA mismatch repair protein MSH2</fullName>
    </recommendedName>
    <alternativeName>
        <fullName evidence="3">DNA mismatch repair protein Msh2</fullName>
    </alternativeName>
</protein>
<evidence type="ECO:0000256" key="10">
    <source>
        <dbReference type="ARBA" id="ARBA00073545"/>
    </source>
</evidence>
<evidence type="ECO:0000256" key="4">
    <source>
        <dbReference type="ARBA" id="ARBA00022741"/>
    </source>
</evidence>
<dbReference type="InterPro" id="IPR011184">
    <property type="entry name" value="DNA_mismatch_repair_Msh2"/>
</dbReference>
<dbReference type="FunFam" id="3.30.420.110:FF:000002">
    <property type="entry name" value="DNA mismatch repair protein"/>
    <property type="match status" value="1"/>
</dbReference>
<dbReference type="GO" id="GO:0006312">
    <property type="term" value="P:mitotic recombination"/>
    <property type="evidence" value="ECO:0007669"/>
    <property type="project" value="TreeGrafter"/>
</dbReference>
<dbReference type="PANTHER" id="PTHR11361">
    <property type="entry name" value="DNA MISMATCH REPAIR PROTEIN MUTS FAMILY MEMBER"/>
    <property type="match status" value="1"/>
</dbReference>
<evidence type="ECO:0000256" key="7">
    <source>
        <dbReference type="ARBA" id="ARBA00023125"/>
    </source>
</evidence>
<dbReference type="AlphaFoldDB" id="A0A225V8W9"/>
<dbReference type="PANTHER" id="PTHR11361:SF35">
    <property type="entry name" value="DNA MISMATCH REPAIR PROTEIN MSH2"/>
    <property type="match status" value="1"/>
</dbReference>
<dbReference type="PROSITE" id="PS00486">
    <property type="entry name" value="DNA_MISMATCH_REPAIR_2"/>
    <property type="match status" value="1"/>
</dbReference>
<dbReference type="InterPro" id="IPR027417">
    <property type="entry name" value="P-loop_NTPase"/>
</dbReference>
<evidence type="ECO:0000256" key="6">
    <source>
        <dbReference type="ARBA" id="ARBA00022840"/>
    </source>
</evidence>
<evidence type="ECO:0000256" key="3">
    <source>
        <dbReference type="ARBA" id="ARBA00019549"/>
    </source>
</evidence>
<comment type="similarity">
    <text evidence="2">Belongs to the DNA mismatch repair MutS family.</text>
</comment>
<name>A0A225V8W9_9STRA</name>
<dbReference type="InterPro" id="IPR007696">
    <property type="entry name" value="DNA_mismatch_repair_MutS_core"/>
</dbReference>
<dbReference type="Gene3D" id="3.40.50.300">
    <property type="entry name" value="P-loop containing nucleotide triphosphate hydrolases"/>
    <property type="match status" value="1"/>
</dbReference>
<dbReference type="PIRSF" id="PIRSF005813">
    <property type="entry name" value="MSH2"/>
    <property type="match status" value="1"/>
</dbReference>
<keyword evidence="7" id="KW-0238">DNA-binding</keyword>
<keyword evidence="6" id="KW-0067">ATP-binding</keyword>
<dbReference type="InterPro" id="IPR045076">
    <property type="entry name" value="MutS"/>
</dbReference>
<feature type="non-terminal residue" evidence="12">
    <location>
        <position position="701"/>
    </location>
</feature>
<evidence type="ECO:0000256" key="8">
    <source>
        <dbReference type="ARBA" id="ARBA00023204"/>
    </source>
</evidence>
<keyword evidence="5" id="KW-0227">DNA damage</keyword>
<dbReference type="GO" id="GO:0005524">
    <property type="term" value="F:ATP binding"/>
    <property type="evidence" value="ECO:0007669"/>
    <property type="project" value="UniProtKB-KW"/>
</dbReference>
<dbReference type="GO" id="GO:0032301">
    <property type="term" value="C:MutSalpha complex"/>
    <property type="evidence" value="ECO:0007669"/>
    <property type="project" value="TreeGrafter"/>
</dbReference>
<dbReference type="InterPro" id="IPR007861">
    <property type="entry name" value="DNA_mismatch_repair_MutS_clamp"/>
</dbReference>
<evidence type="ECO:0000313" key="12">
    <source>
        <dbReference type="EMBL" id="OWZ01237.1"/>
    </source>
</evidence>
<dbReference type="InterPro" id="IPR036187">
    <property type="entry name" value="DNA_mismatch_repair_MutS_sf"/>
</dbReference>
<keyword evidence="4" id="KW-0547">Nucleotide-binding</keyword>
<dbReference type="SMART" id="SM00533">
    <property type="entry name" value="MUTSd"/>
    <property type="match status" value="1"/>
</dbReference>
<dbReference type="GO" id="GO:0030983">
    <property type="term" value="F:mismatched DNA binding"/>
    <property type="evidence" value="ECO:0007669"/>
    <property type="project" value="InterPro"/>
</dbReference>
<dbReference type="SUPFAM" id="SSF48334">
    <property type="entry name" value="DNA repair protein MutS, domain III"/>
    <property type="match status" value="1"/>
</dbReference>
<dbReference type="SUPFAM" id="SSF52540">
    <property type="entry name" value="P-loop containing nucleoside triphosphate hydrolases"/>
    <property type="match status" value="1"/>
</dbReference>
<evidence type="ECO:0000256" key="5">
    <source>
        <dbReference type="ARBA" id="ARBA00022763"/>
    </source>
</evidence>
<dbReference type="GO" id="GO:0006298">
    <property type="term" value="P:mismatch repair"/>
    <property type="evidence" value="ECO:0007669"/>
    <property type="project" value="InterPro"/>
</dbReference>
<accession>A0A225V8W9</accession>
<evidence type="ECO:0000313" key="13">
    <source>
        <dbReference type="Proteomes" id="UP000198211"/>
    </source>
</evidence>
<dbReference type="FunFam" id="1.10.1420.10:FF:000003">
    <property type="entry name" value="DNA mismatch repair protein"/>
    <property type="match status" value="1"/>
</dbReference>
<dbReference type="SMART" id="SM00534">
    <property type="entry name" value="MUTSac"/>
    <property type="match status" value="1"/>
</dbReference>
<dbReference type="EMBL" id="NBNE01006993">
    <property type="protein sequence ID" value="OWZ01237.1"/>
    <property type="molecule type" value="Genomic_DNA"/>
</dbReference>
<evidence type="ECO:0000256" key="2">
    <source>
        <dbReference type="ARBA" id="ARBA00006271"/>
    </source>
</evidence>
<dbReference type="GO" id="GO:0140664">
    <property type="term" value="F:ATP-dependent DNA damage sensor activity"/>
    <property type="evidence" value="ECO:0007669"/>
    <property type="project" value="InterPro"/>
</dbReference>